<dbReference type="Proteomes" id="UP000770717">
    <property type="component" value="Unassembled WGS sequence"/>
</dbReference>
<keyword evidence="1" id="KW-1133">Transmembrane helix</keyword>
<protein>
    <submittedName>
        <fullName evidence="2">Uncharacterized protein</fullName>
    </submittedName>
</protein>
<comment type="caution">
    <text evidence="2">The sequence shown here is derived from an EMBL/GenBank/DDBJ whole genome shotgun (WGS) entry which is preliminary data.</text>
</comment>
<evidence type="ECO:0000313" key="3">
    <source>
        <dbReference type="Proteomes" id="UP000770717"/>
    </source>
</evidence>
<dbReference type="AlphaFoldDB" id="A0A8J6EYL3"/>
<evidence type="ECO:0000256" key="1">
    <source>
        <dbReference type="SAM" id="Phobius"/>
    </source>
</evidence>
<organism evidence="2 3">
    <name type="scientific">Eleutherodactylus coqui</name>
    <name type="common">Puerto Rican coqui</name>
    <dbReference type="NCBI Taxonomy" id="57060"/>
    <lineage>
        <taxon>Eukaryota</taxon>
        <taxon>Metazoa</taxon>
        <taxon>Chordata</taxon>
        <taxon>Craniata</taxon>
        <taxon>Vertebrata</taxon>
        <taxon>Euteleostomi</taxon>
        <taxon>Amphibia</taxon>
        <taxon>Batrachia</taxon>
        <taxon>Anura</taxon>
        <taxon>Neobatrachia</taxon>
        <taxon>Hyloidea</taxon>
        <taxon>Eleutherodactylidae</taxon>
        <taxon>Eleutherodactylinae</taxon>
        <taxon>Eleutherodactylus</taxon>
        <taxon>Eleutherodactylus</taxon>
    </lineage>
</organism>
<gene>
    <name evidence="2" type="ORF">GDO78_013021</name>
</gene>
<reference evidence="2" key="1">
    <citation type="thesis" date="2020" institute="ProQuest LLC" country="789 East Eisenhower Parkway, Ann Arbor, MI, USA">
        <title>Comparative Genomics and Chromosome Evolution.</title>
        <authorList>
            <person name="Mudd A.B."/>
        </authorList>
    </citation>
    <scope>NUCLEOTIDE SEQUENCE</scope>
    <source>
        <strain evidence="2">HN-11 Male</strain>
        <tissue evidence="2">Kidney and liver</tissue>
    </source>
</reference>
<dbReference type="EMBL" id="WNTK01000009">
    <property type="protein sequence ID" value="KAG9477819.1"/>
    <property type="molecule type" value="Genomic_DNA"/>
</dbReference>
<keyword evidence="3" id="KW-1185">Reference proteome</keyword>
<sequence>MYRSCPGQAKAMATWPCHVNLSLLFFLFTTMEMRRVSQWLTFFFRAATSTTQRCSYHTSSALYGDTETSRFVLHLFSFTLFCFCFMICVIRIPFVELLICNKVI</sequence>
<proteinExistence type="predicted"/>
<name>A0A8J6EYL3_ELECQ</name>
<keyword evidence="1" id="KW-0812">Transmembrane</keyword>
<evidence type="ECO:0000313" key="2">
    <source>
        <dbReference type="EMBL" id="KAG9477819.1"/>
    </source>
</evidence>
<feature type="transmembrane region" description="Helical" evidence="1">
    <location>
        <begin position="71"/>
        <end position="94"/>
    </location>
</feature>
<keyword evidence="1" id="KW-0472">Membrane</keyword>
<accession>A0A8J6EYL3</accession>